<dbReference type="SMART" id="SM01005">
    <property type="entry name" value="Ala_racemase_C"/>
    <property type="match status" value="1"/>
</dbReference>
<evidence type="ECO:0000256" key="7">
    <source>
        <dbReference type="HAMAP-Rule" id="MF_01201"/>
    </source>
</evidence>
<gene>
    <name evidence="11" type="ORF">AYO25_03570</name>
</gene>
<comment type="cofactor">
    <cofactor evidence="2 7 8">
        <name>pyridoxal 5'-phosphate</name>
        <dbReference type="ChEBI" id="CHEBI:597326"/>
    </cofactor>
</comment>
<dbReference type="InterPro" id="IPR001608">
    <property type="entry name" value="Ala_racemase_N"/>
</dbReference>
<keyword evidence="5 7" id="KW-0663">Pyridoxal phosphate</keyword>
<dbReference type="Pfam" id="PF01168">
    <property type="entry name" value="Ala_racemase_N"/>
    <property type="match status" value="1"/>
</dbReference>
<dbReference type="NCBIfam" id="TIGR00492">
    <property type="entry name" value="alr"/>
    <property type="match status" value="1"/>
</dbReference>
<dbReference type="InterPro" id="IPR011079">
    <property type="entry name" value="Ala_racemase_C"/>
</dbReference>
<evidence type="ECO:0000256" key="4">
    <source>
        <dbReference type="ARBA" id="ARBA00013089"/>
    </source>
</evidence>
<feature type="active site" description="Proton acceptor; specific for L-alanine" evidence="7">
    <location>
        <position position="277"/>
    </location>
</feature>
<accession>A0A1V2N7I6</accession>
<dbReference type="Proteomes" id="UP000189542">
    <property type="component" value="Unassembled WGS sequence"/>
</dbReference>
<dbReference type="EMBL" id="LVWB01000012">
    <property type="protein sequence ID" value="ONI58898.1"/>
    <property type="molecule type" value="Genomic_DNA"/>
</dbReference>
<dbReference type="GO" id="GO:0030170">
    <property type="term" value="F:pyridoxal phosphate binding"/>
    <property type="evidence" value="ECO:0007669"/>
    <property type="project" value="UniProtKB-UniRule"/>
</dbReference>
<dbReference type="EC" id="5.1.1.1" evidence="4 7"/>
<feature type="modified residue" description="N6-(pyridoxal phosphate)lysine" evidence="7 8">
    <location>
        <position position="58"/>
    </location>
</feature>
<evidence type="ECO:0000256" key="1">
    <source>
        <dbReference type="ARBA" id="ARBA00000316"/>
    </source>
</evidence>
<feature type="active site" description="Proton acceptor; specific for D-alanine" evidence="7">
    <location>
        <position position="58"/>
    </location>
</feature>
<dbReference type="Pfam" id="PF00842">
    <property type="entry name" value="Ala_racemase_C"/>
    <property type="match status" value="1"/>
</dbReference>
<dbReference type="AlphaFoldDB" id="A0A1V2N7I6"/>
<evidence type="ECO:0000259" key="10">
    <source>
        <dbReference type="SMART" id="SM01005"/>
    </source>
</evidence>
<dbReference type="Gene3D" id="2.40.37.10">
    <property type="entry name" value="Lyase, Ornithine Decarboxylase, Chain A, domain 1"/>
    <property type="match status" value="1"/>
</dbReference>
<dbReference type="UniPathway" id="UPA00042">
    <property type="reaction ID" value="UER00497"/>
</dbReference>
<feature type="binding site" evidence="7 9">
    <location>
        <position position="336"/>
    </location>
    <ligand>
        <name>substrate</name>
    </ligand>
</feature>
<dbReference type="GO" id="GO:0005829">
    <property type="term" value="C:cytosol"/>
    <property type="evidence" value="ECO:0007669"/>
    <property type="project" value="TreeGrafter"/>
</dbReference>
<evidence type="ECO:0000256" key="9">
    <source>
        <dbReference type="PIRSR" id="PIRSR600821-52"/>
    </source>
</evidence>
<dbReference type="SUPFAM" id="SSF50621">
    <property type="entry name" value="Alanine racemase C-terminal domain-like"/>
    <property type="match status" value="1"/>
</dbReference>
<keyword evidence="6 7" id="KW-0413">Isomerase</keyword>
<dbReference type="PRINTS" id="PR00992">
    <property type="entry name" value="ALARACEMASE"/>
</dbReference>
<protein>
    <recommendedName>
        <fullName evidence="4 7">Alanine racemase</fullName>
        <ecNumber evidence="4 7">5.1.1.1</ecNumber>
    </recommendedName>
</protein>
<dbReference type="InterPro" id="IPR029066">
    <property type="entry name" value="PLP-binding_barrel"/>
</dbReference>
<feature type="binding site" evidence="7 9">
    <location>
        <position position="155"/>
    </location>
    <ligand>
        <name>substrate</name>
    </ligand>
</feature>
<evidence type="ECO:0000256" key="3">
    <source>
        <dbReference type="ARBA" id="ARBA00007880"/>
    </source>
</evidence>
<evidence type="ECO:0000256" key="6">
    <source>
        <dbReference type="ARBA" id="ARBA00023235"/>
    </source>
</evidence>
<dbReference type="SUPFAM" id="SSF51419">
    <property type="entry name" value="PLP-binding barrel"/>
    <property type="match status" value="1"/>
</dbReference>
<sequence>MNNLINNRLLSYPLHNTQYFHMHANEPLRLKIDLSALKDNWNSMNVLSGCSRTAAVVKDNAYGLGFEKIAQTLYNSGVQDFFVAHVGEGVKLRAYVPKAKIFVLYGIHPGEEKILFDANLIPVISSSQQLTFYLKLMSNGFSHPYALQVDTGFNRLGLSLQEALNFAKNFSNKKSDKLSLIMSHLACSENPVSLMNSSQLEKFLTLMKSYKGIEASLASSAGILLGENYHFQLTRPGISLYGGTPAINKLNPMQTVVTAEARIILIREAAAGEVISYGGQKKLKRNSLIAVAAIGYADGYPLTLSGIDLEHNQAQFPGGKGFIKGYMVPILGKITMDITMFDITDSIGIEVGDYIEVFGSNIKLDDVALASRTTNYDLLVRIGTRYARFYT</sequence>
<dbReference type="InterPro" id="IPR009006">
    <property type="entry name" value="Ala_racemase/Decarboxylase_C"/>
</dbReference>
<dbReference type="PANTHER" id="PTHR30511:SF0">
    <property type="entry name" value="ALANINE RACEMASE, CATABOLIC-RELATED"/>
    <property type="match status" value="1"/>
</dbReference>
<dbReference type="Gene3D" id="3.20.20.10">
    <property type="entry name" value="Alanine racemase"/>
    <property type="match status" value="1"/>
</dbReference>
<evidence type="ECO:0000256" key="5">
    <source>
        <dbReference type="ARBA" id="ARBA00022898"/>
    </source>
</evidence>
<comment type="function">
    <text evidence="7">Catalyzes the interconversion of L-alanine and D-alanine. May also act on other amino acids.</text>
</comment>
<comment type="pathway">
    <text evidence="7">Amino-acid biosynthesis; D-alanine biosynthesis; D-alanine from L-alanine: step 1/1.</text>
</comment>
<dbReference type="InterPro" id="IPR000821">
    <property type="entry name" value="Ala_racemase"/>
</dbReference>
<comment type="catalytic activity">
    <reaction evidence="1 7">
        <text>L-alanine = D-alanine</text>
        <dbReference type="Rhea" id="RHEA:20249"/>
        <dbReference type="ChEBI" id="CHEBI:57416"/>
        <dbReference type="ChEBI" id="CHEBI:57972"/>
        <dbReference type="EC" id="5.1.1.1"/>
    </reaction>
</comment>
<organism evidence="11 12">
    <name type="scientific">Candidatus Liberibacter solanacearum</name>
    <dbReference type="NCBI Taxonomy" id="556287"/>
    <lineage>
        <taxon>Bacteria</taxon>
        <taxon>Pseudomonadati</taxon>
        <taxon>Pseudomonadota</taxon>
        <taxon>Alphaproteobacteria</taxon>
        <taxon>Hyphomicrobiales</taxon>
        <taxon>Rhizobiaceae</taxon>
        <taxon>Liberibacter</taxon>
    </lineage>
</organism>
<proteinExistence type="inferred from homology"/>
<evidence type="ECO:0000256" key="2">
    <source>
        <dbReference type="ARBA" id="ARBA00001933"/>
    </source>
</evidence>
<dbReference type="GO" id="GO:0008784">
    <property type="term" value="F:alanine racemase activity"/>
    <property type="evidence" value="ECO:0007669"/>
    <property type="project" value="UniProtKB-UniRule"/>
</dbReference>
<dbReference type="PANTHER" id="PTHR30511">
    <property type="entry name" value="ALANINE RACEMASE"/>
    <property type="match status" value="1"/>
</dbReference>
<dbReference type="HAMAP" id="MF_01201">
    <property type="entry name" value="Ala_racemase"/>
    <property type="match status" value="1"/>
</dbReference>
<dbReference type="CDD" id="cd00430">
    <property type="entry name" value="PLPDE_III_AR"/>
    <property type="match status" value="1"/>
</dbReference>
<evidence type="ECO:0000256" key="8">
    <source>
        <dbReference type="PIRSR" id="PIRSR600821-50"/>
    </source>
</evidence>
<dbReference type="PROSITE" id="PS00395">
    <property type="entry name" value="ALANINE_RACEMASE"/>
    <property type="match status" value="1"/>
</dbReference>
<dbReference type="GO" id="GO:0030632">
    <property type="term" value="P:D-alanine biosynthetic process"/>
    <property type="evidence" value="ECO:0007669"/>
    <property type="project" value="UniProtKB-UniRule"/>
</dbReference>
<comment type="similarity">
    <text evidence="3 7">Belongs to the alanine racemase family.</text>
</comment>
<reference evidence="11 12" key="1">
    <citation type="journal article" date="2017" name="PLoS ONE">
        <title>Genomic sequence of 'Candidatus Liberibacter solanacearum' haplotype C and its comparison with haplotype A and B genomes.</title>
        <authorList>
            <person name="Wang J."/>
            <person name="Haapalainen M."/>
            <person name="Schott T."/>
            <person name="Thompson S.M."/>
            <person name="Smith G.R."/>
            <person name="Nissinen A.I."/>
            <person name="Pirhonen M."/>
        </authorList>
    </citation>
    <scope>NUCLEOTIDE SEQUENCE [LARGE SCALE GENOMIC DNA]</scope>
    <source>
        <strain evidence="11 12">FIN111</strain>
    </source>
</reference>
<evidence type="ECO:0000313" key="12">
    <source>
        <dbReference type="Proteomes" id="UP000189542"/>
    </source>
</evidence>
<comment type="caution">
    <text evidence="11">The sequence shown here is derived from an EMBL/GenBank/DDBJ whole genome shotgun (WGS) entry which is preliminary data.</text>
</comment>
<name>A0A1V2N7I6_9HYPH</name>
<feature type="domain" description="Alanine racemase C-terminal" evidence="10">
    <location>
        <begin position="256"/>
        <end position="391"/>
    </location>
</feature>
<dbReference type="InterPro" id="IPR020622">
    <property type="entry name" value="Ala_racemase_pyridoxalP-BS"/>
</dbReference>
<evidence type="ECO:0000313" key="11">
    <source>
        <dbReference type="EMBL" id="ONI58898.1"/>
    </source>
</evidence>